<evidence type="ECO:0000256" key="1">
    <source>
        <dbReference type="SAM" id="SignalP"/>
    </source>
</evidence>
<protein>
    <recommendedName>
        <fullName evidence="4">MICOS complex subunit MIC12</fullName>
    </recommendedName>
</protein>
<evidence type="ECO:0008006" key="4">
    <source>
        <dbReference type="Google" id="ProtNLM"/>
    </source>
</evidence>
<keyword evidence="1" id="KW-0732">Signal</keyword>
<accession>A0A1Y1WJS6</accession>
<evidence type="ECO:0000313" key="2">
    <source>
        <dbReference type="EMBL" id="ORX73787.1"/>
    </source>
</evidence>
<dbReference type="Proteomes" id="UP000193922">
    <property type="component" value="Unassembled WGS sequence"/>
</dbReference>
<name>A0A1Y1WJS6_9FUNG</name>
<dbReference type="EMBL" id="MCFD01000001">
    <property type="protein sequence ID" value="ORX73787.1"/>
    <property type="molecule type" value="Genomic_DNA"/>
</dbReference>
<dbReference type="GeneID" id="63808258"/>
<reference evidence="2 3" key="1">
    <citation type="submission" date="2016-07" db="EMBL/GenBank/DDBJ databases">
        <title>Pervasive Adenine N6-methylation of Active Genes in Fungi.</title>
        <authorList>
            <consortium name="DOE Joint Genome Institute"/>
            <person name="Mondo S.J."/>
            <person name="Dannebaum R.O."/>
            <person name="Kuo R.C."/>
            <person name="Labutti K."/>
            <person name="Haridas S."/>
            <person name="Kuo A."/>
            <person name="Salamov A."/>
            <person name="Ahrendt S.R."/>
            <person name="Lipzen A."/>
            <person name="Sullivan W."/>
            <person name="Andreopoulos W.B."/>
            <person name="Clum A."/>
            <person name="Lindquist E."/>
            <person name="Daum C."/>
            <person name="Ramamoorthy G.K."/>
            <person name="Gryganskyi A."/>
            <person name="Culley D."/>
            <person name="Magnuson J.K."/>
            <person name="James T.Y."/>
            <person name="O'Malley M.A."/>
            <person name="Stajich J.E."/>
            <person name="Spatafora J.W."/>
            <person name="Visel A."/>
            <person name="Grigoriev I.V."/>
        </authorList>
    </citation>
    <scope>NUCLEOTIDE SEQUENCE [LARGE SCALE GENOMIC DNA]</scope>
    <source>
        <strain evidence="2 3">ATCC 12442</strain>
    </source>
</reference>
<dbReference type="AlphaFoldDB" id="A0A1Y1WJS6"/>
<comment type="caution">
    <text evidence="2">The sequence shown here is derived from an EMBL/GenBank/DDBJ whole genome shotgun (WGS) entry which is preliminary data.</text>
</comment>
<dbReference type="RefSeq" id="XP_040746998.1">
    <property type="nucleotide sequence ID" value="XM_040891610.1"/>
</dbReference>
<proteinExistence type="predicted"/>
<evidence type="ECO:0000313" key="3">
    <source>
        <dbReference type="Proteomes" id="UP000193922"/>
    </source>
</evidence>
<sequence length="116" mass="12627">MANVLATFTSGLVVGSAAVYTFTSHFTEQSHVMNYKLQKAAAVLREASTGQKQTMPSWKESKPDVMNKYEALSSRLSNNAIPQAKTEWNSTVSCVAKGIADIEVDTDRLAALIRSD</sequence>
<gene>
    <name evidence="2" type="ORF">DL89DRAFT_3908</name>
</gene>
<feature type="chain" id="PRO_5012960103" description="MICOS complex subunit MIC12" evidence="1">
    <location>
        <begin position="19"/>
        <end position="116"/>
    </location>
</feature>
<keyword evidence="3" id="KW-1185">Reference proteome</keyword>
<dbReference type="OrthoDB" id="5518786at2759"/>
<feature type="signal peptide" evidence="1">
    <location>
        <begin position="1"/>
        <end position="18"/>
    </location>
</feature>
<organism evidence="2 3">
    <name type="scientific">Linderina pennispora</name>
    <dbReference type="NCBI Taxonomy" id="61395"/>
    <lineage>
        <taxon>Eukaryota</taxon>
        <taxon>Fungi</taxon>
        <taxon>Fungi incertae sedis</taxon>
        <taxon>Zoopagomycota</taxon>
        <taxon>Kickxellomycotina</taxon>
        <taxon>Kickxellomycetes</taxon>
        <taxon>Kickxellales</taxon>
        <taxon>Kickxellaceae</taxon>
        <taxon>Linderina</taxon>
    </lineage>
</organism>